<evidence type="ECO:0000313" key="1">
    <source>
        <dbReference type="EMBL" id="AGF85718.1"/>
    </source>
</evidence>
<gene>
    <name evidence="1" type="ORF">glt_00915</name>
</gene>
<evidence type="ECO:0000313" key="2">
    <source>
        <dbReference type="Proteomes" id="UP000241071"/>
    </source>
</evidence>
<dbReference type="SUPFAM" id="SSF64484">
    <property type="entry name" value="beta and beta-prime subunits of DNA dependent RNA-polymerase"/>
    <property type="match status" value="1"/>
</dbReference>
<reference evidence="1 2" key="1">
    <citation type="submission" date="2012-10" db="EMBL/GenBank/DDBJ databases">
        <title>Complete genome sequence of Moumouvirus goulette.</title>
        <authorList>
            <person name="Fournous G."/>
            <person name="Bougalmi M."/>
            <person name="Colson P."/>
        </authorList>
    </citation>
    <scope>NUCLEOTIDE SEQUENCE [LARGE SCALE GENOMIC DNA]</scope>
</reference>
<dbReference type="GO" id="GO:0000428">
    <property type="term" value="C:DNA-directed RNA polymerase complex"/>
    <property type="evidence" value="ECO:0007669"/>
    <property type="project" value="UniProtKB-KW"/>
</dbReference>
<name>M1PHZ1_9VIRU</name>
<sequence length="62" mass="7302">MDTIYIEKIKDGKLYYRIERSSHILAPRLKAREGRIRRNLLGKKADNNMRSVITCDPVINEK</sequence>
<protein>
    <submittedName>
        <fullName evidence="1">DNA-directed RNA polymerase subunit 1</fullName>
    </submittedName>
</protein>
<accession>M1PHZ1</accession>
<proteinExistence type="predicted"/>
<keyword evidence="2" id="KW-1185">Reference proteome</keyword>
<organism evidence="1 2">
    <name type="scientific">Moumouvirus goulette</name>
    <dbReference type="NCBI Taxonomy" id="1247379"/>
    <lineage>
        <taxon>Viruses</taxon>
        <taxon>Varidnaviria</taxon>
        <taxon>Bamfordvirae</taxon>
        <taxon>Nucleocytoviricota</taxon>
        <taxon>Megaviricetes</taxon>
        <taxon>Imitervirales</taxon>
        <taxon>Mimiviridae</taxon>
        <taxon>Megamimivirinae</taxon>
        <taxon>Moumouvirus</taxon>
        <taxon>Moumouvirus goulettemassiliense</taxon>
    </lineage>
</organism>
<dbReference type="EMBL" id="KC008572">
    <property type="protein sequence ID" value="AGF85718.1"/>
    <property type="molecule type" value="Genomic_DNA"/>
</dbReference>
<keyword evidence="1" id="KW-0240">DNA-directed RNA polymerase</keyword>
<dbReference type="Proteomes" id="UP000241071">
    <property type="component" value="Segment"/>
</dbReference>
<keyword evidence="1" id="KW-0804">Transcription</keyword>